<evidence type="ECO:0000313" key="2">
    <source>
        <dbReference type="EMBL" id="KIW59725.1"/>
    </source>
</evidence>
<evidence type="ECO:0000259" key="1">
    <source>
        <dbReference type="Pfam" id="PF13924"/>
    </source>
</evidence>
<dbReference type="Pfam" id="PF13924">
    <property type="entry name" value="Lipocalin_5"/>
    <property type="match status" value="1"/>
</dbReference>
<evidence type="ECO:0000313" key="3">
    <source>
        <dbReference type="Proteomes" id="UP000054342"/>
    </source>
</evidence>
<sequence length="179" mass="19976">MAEARVADIMIGVWELISFKLQSLDDPDAEPIMPHGPRREDHKGRGIMTANGYMGAFVSTEKDIIQLPKADFVANSDEDVARVARTFSSYCGRLSLSNLEGLDGLIHTEVELALNPAWIGGRQTRKFHMERSNGHDYMTLQPVEPMLMTDGKRYLGTLKWEKLNLPGYGGLLVQEGKTL</sequence>
<proteinExistence type="predicted"/>
<keyword evidence="3" id="KW-1185">Reference proteome</keyword>
<protein>
    <recommendedName>
        <fullName evidence="1">Lipocalin-like domain-containing protein</fullName>
    </recommendedName>
</protein>
<dbReference type="GeneID" id="25326067"/>
<dbReference type="InterPro" id="IPR024311">
    <property type="entry name" value="Lipocalin-like"/>
</dbReference>
<organism evidence="2 3">
    <name type="scientific">Exophiala xenobiotica</name>
    <dbReference type="NCBI Taxonomy" id="348802"/>
    <lineage>
        <taxon>Eukaryota</taxon>
        <taxon>Fungi</taxon>
        <taxon>Dikarya</taxon>
        <taxon>Ascomycota</taxon>
        <taxon>Pezizomycotina</taxon>
        <taxon>Eurotiomycetes</taxon>
        <taxon>Chaetothyriomycetidae</taxon>
        <taxon>Chaetothyriales</taxon>
        <taxon>Herpotrichiellaceae</taxon>
        <taxon>Exophiala</taxon>
    </lineage>
</organism>
<dbReference type="Proteomes" id="UP000054342">
    <property type="component" value="Unassembled WGS sequence"/>
</dbReference>
<name>A0A0D2EYE5_9EURO</name>
<dbReference type="HOGENOM" id="CLU_109259_2_1_1"/>
<dbReference type="OrthoDB" id="3904217at2759"/>
<dbReference type="AlphaFoldDB" id="A0A0D2EYE5"/>
<reference evidence="2 3" key="1">
    <citation type="submission" date="2015-01" db="EMBL/GenBank/DDBJ databases">
        <title>The Genome Sequence of Exophiala xenobiotica CBS118157.</title>
        <authorList>
            <consortium name="The Broad Institute Genomics Platform"/>
            <person name="Cuomo C."/>
            <person name="de Hoog S."/>
            <person name="Gorbushina A."/>
            <person name="Stielow B."/>
            <person name="Teixiera M."/>
            <person name="Abouelleil A."/>
            <person name="Chapman S.B."/>
            <person name="Priest M."/>
            <person name="Young S.K."/>
            <person name="Wortman J."/>
            <person name="Nusbaum C."/>
            <person name="Birren B."/>
        </authorList>
    </citation>
    <scope>NUCLEOTIDE SEQUENCE [LARGE SCALE GENOMIC DNA]</scope>
    <source>
        <strain evidence="2 3">CBS 118157</strain>
    </source>
</reference>
<gene>
    <name evidence="2" type="ORF">PV05_04159</name>
</gene>
<accession>A0A0D2EYE5</accession>
<dbReference type="RefSeq" id="XP_013320309.1">
    <property type="nucleotide sequence ID" value="XM_013464855.1"/>
</dbReference>
<feature type="domain" description="Lipocalin-like" evidence="1">
    <location>
        <begin position="11"/>
        <end position="162"/>
    </location>
</feature>
<dbReference type="EMBL" id="KN847318">
    <property type="protein sequence ID" value="KIW59725.1"/>
    <property type="molecule type" value="Genomic_DNA"/>
</dbReference>